<evidence type="ECO:0000256" key="2">
    <source>
        <dbReference type="PROSITE-ProRule" id="PRU00110"/>
    </source>
</evidence>
<dbReference type="AlphaFoldDB" id="A0A4S4N6V3"/>
<dbReference type="InterPro" id="IPR036641">
    <property type="entry name" value="HPT_dom_sf"/>
</dbReference>
<proteinExistence type="predicted"/>
<evidence type="ECO:0000259" key="3">
    <source>
        <dbReference type="PROSITE" id="PS50894"/>
    </source>
</evidence>
<feature type="modified residue" description="Phosphohistidine" evidence="2">
    <location>
        <position position="49"/>
    </location>
</feature>
<evidence type="ECO:0000313" key="4">
    <source>
        <dbReference type="EMBL" id="THH34874.1"/>
    </source>
</evidence>
<dbReference type="Gene3D" id="1.20.120.160">
    <property type="entry name" value="HPT domain"/>
    <property type="match status" value="1"/>
</dbReference>
<keyword evidence="1" id="KW-0902">Two-component regulatory system</keyword>
<keyword evidence="5" id="KW-1185">Reference proteome</keyword>
<dbReference type="GO" id="GO:0000160">
    <property type="term" value="P:phosphorelay signal transduction system"/>
    <property type="evidence" value="ECO:0007669"/>
    <property type="project" value="UniProtKB-KW"/>
</dbReference>
<dbReference type="CDD" id="cd00088">
    <property type="entry name" value="HPT"/>
    <property type="match status" value="1"/>
</dbReference>
<evidence type="ECO:0000313" key="5">
    <source>
        <dbReference type="Proteomes" id="UP000306602"/>
    </source>
</evidence>
<dbReference type="Proteomes" id="UP000306602">
    <property type="component" value="Unassembled WGS sequence"/>
</dbReference>
<gene>
    <name evidence="4" type="ORF">E4Z66_16935</name>
</gene>
<evidence type="ECO:0000256" key="1">
    <source>
        <dbReference type="ARBA" id="ARBA00023012"/>
    </source>
</evidence>
<reference evidence="4 5" key="1">
    <citation type="submission" date="2019-04" db="EMBL/GenBank/DDBJ databases">
        <title>Shimia ponticola sp. nov., isolated from seawater.</title>
        <authorList>
            <person name="Kim Y.-O."/>
            <person name="Yoon J.-H."/>
        </authorList>
    </citation>
    <scope>NUCLEOTIDE SEQUENCE [LARGE SCALE GENOMIC DNA]</scope>
    <source>
        <strain evidence="4 5">MYP11</strain>
    </source>
</reference>
<protein>
    <submittedName>
        <fullName evidence="4">Hpt domain-containing protein</fullName>
    </submittedName>
</protein>
<dbReference type="OrthoDB" id="7867809at2"/>
<name>A0A4S4N6V3_9RHOB</name>
<feature type="domain" description="HPt" evidence="3">
    <location>
        <begin position="8"/>
        <end position="105"/>
    </location>
</feature>
<organism evidence="4 5">
    <name type="scientific">Aliishimia ponticola</name>
    <dbReference type="NCBI Taxonomy" id="2499833"/>
    <lineage>
        <taxon>Bacteria</taxon>
        <taxon>Pseudomonadati</taxon>
        <taxon>Pseudomonadota</taxon>
        <taxon>Alphaproteobacteria</taxon>
        <taxon>Rhodobacterales</taxon>
        <taxon>Paracoccaceae</taxon>
        <taxon>Aliishimia</taxon>
    </lineage>
</organism>
<dbReference type="EMBL" id="SRKY01000005">
    <property type="protein sequence ID" value="THH34874.1"/>
    <property type="molecule type" value="Genomic_DNA"/>
</dbReference>
<accession>A0A4S4N6V3</accession>
<dbReference type="Pfam" id="PF01627">
    <property type="entry name" value="Hpt"/>
    <property type="match status" value="1"/>
</dbReference>
<dbReference type="InterPro" id="IPR008207">
    <property type="entry name" value="Sig_transdc_His_kin_Hpt_dom"/>
</dbReference>
<dbReference type="GO" id="GO:0004672">
    <property type="term" value="F:protein kinase activity"/>
    <property type="evidence" value="ECO:0007669"/>
    <property type="project" value="UniProtKB-ARBA"/>
</dbReference>
<comment type="caution">
    <text evidence="4">The sequence shown here is derived from an EMBL/GenBank/DDBJ whole genome shotgun (WGS) entry which is preliminary data.</text>
</comment>
<dbReference type="PROSITE" id="PS50894">
    <property type="entry name" value="HPT"/>
    <property type="match status" value="1"/>
</dbReference>
<keyword evidence="2" id="KW-0597">Phosphoprotein</keyword>
<dbReference type="SUPFAM" id="SSF47226">
    <property type="entry name" value="Histidine-containing phosphotransfer domain, HPT domain"/>
    <property type="match status" value="1"/>
</dbReference>
<sequence length="108" mass="11915">MIDWNKVHELREDIGREDFSEVVDLFLEEVELTIAALGNADRSMEHDLHFLKGSASNLGFVAFADLCRQGETAASQGNAGKVNVPEIVGIYRDSKDAFLTDFDLKLAG</sequence>